<feature type="transmembrane region" description="Helical" evidence="1">
    <location>
        <begin position="302"/>
        <end position="320"/>
    </location>
</feature>
<feature type="transmembrane region" description="Helical" evidence="1">
    <location>
        <begin position="332"/>
        <end position="352"/>
    </location>
</feature>
<protein>
    <recommendedName>
        <fullName evidence="3">Glycosyltransferase RgtA/B/C/D-like domain-containing protein</fullName>
    </recommendedName>
</protein>
<feature type="transmembrane region" description="Helical" evidence="1">
    <location>
        <begin position="76"/>
        <end position="107"/>
    </location>
</feature>
<feature type="transmembrane region" description="Helical" evidence="1">
    <location>
        <begin position="119"/>
        <end position="136"/>
    </location>
</feature>
<dbReference type="AlphaFoldDB" id="A0A3B0W1T1"/>
<keyword evidence="1" id="KW-1133">Transmembrane helix</keyword>
<feature type="transmembrane region" description="Helical" evidence="1">
    <location>
        <begin position="266"/>
        <end position="290"/>
    </location>
</feature>
<gene>
    <name evidence="2" type="ORF">MNBD_GAMMA03-7</name>
</gene>
<accession>A0A3B0W1T1</accession>
<feature type="transmembrane region" description="Helical" evidence="1">
    <location>
        <begin position="193"/>
        <end position="212"/>
    </location>
</feature>
<proteinExistence type="predicted"/>
<organism evidence="2">
    <name type="scientific">hydrothermal vent metagenome</name>
    <dbReference type="NCBI Taxonomy" id="652676"/>
    <lineage>
        <taxon>unclassified sequences</taxon>
        <taxon>metagenomes</taxon>
        <taxon>ecological metagenomes</taxon>
    </lineage>
</organism>
<feature type="transmembrane region" description="Helical" evidence="1">
    <location>
        <begin position="358"/>
        <end position="374"/>
    </location>
</feature>
<feature type="transmembrane region" description="Helical" evidence="1">
    <location>
        <begin position="156"/>
        <end position="173"/>
    </location>
</feature>
<sequence>MKFMTFFRSKNKILLSVVTLLAMLLLLNMYLTNMFTMGAFYNSDALYVPDIVSDILVDYRAILSWNLSRAPSFFDIFIFLIINSLFDSYISIAIFFIVQVLITVILTHKIYRVSFNEELSVIATCSSIMAICYILLNQIHPYFTMLKSAHHYSEFIIWLVSSYYLLCFLKNPLRKSLYLPMVLFFLACISDQLYYIHFVIPALIFCSVYIFISKPEYKGKIIKALILMLISSLLAIYISSLMFINNESEIKIDINLSNVIKDFKQLYSYVLFLNTKSIIILFINVVFYIMCFIKVIKKDKNYEWIIFYLFSLFVSILLLAISPSSNILGRYLLPYIFVPFLFFFLIVSPSFLQYKKPLLWITLAILTMYNLSIYKYKEWSYRYYPDHVSCVDSALKKRNIKSIIGDYWVARHYTFLSHANIIVTPFKLGFTRDTIVSRRGEFSDSFSGVLVDSIDGRGFKQGEVIKQLGISKEVIKCPKVTLLIYNKGSLIKNDRKILINNENL</sequence>
<keyword evidence="1" id="KW-0472">Membrane</keyword>
<feature type="transmembrane region" description="Helical" evidence="1">
    <location>
        <begin position="224"/>
        <end position="245"/>
    </location>
</feature>
<reference evidence="2" key="1">
    <citation type="submission" date="2018-06" db="EMBL/GenBank/DDBJ databases">
        <authorList>
            <person name="Zhirakovskaya E."/>
        </authorList>
    </citation>
    <scope>NUCLEOTIDE SEQUENCE</scope>
</reference>
<name>A0A3B0W1T1_9ZZZZ</name>
<evidence type="ECO:0000313" key="2">
    <source>
        <dbReference type="EMBL" id="VAW49251.1"/>
    </source>
</evidence>
<keyword evidence="1" id="KW-0812">Transmembrane</keyword>
<dbReference type="EMBL" id="UOFC01000269">
    <property type="protein sequence ID" value="VAW49251.1"/>
    <property type="molecule type" value="Genomic_DNA"/>
</dbReference>
<evidence type="ECO:0008006" key="3">
    <source>
        <dbReference type="Google" id="ProtNLM"/>
    </source>
</evidence>
<evidence type="ECO:0000256" key="1">
    <source>
        <dbReference type="SAM" id="Phobius"/>
    </source>
</evidence>